<dbReference type="InterPro" id="IPR002898">
    <property type="entry name" value="MotA_ExbB_proton_chnl"/>
</dbReference>
<comment type="similarity">
    <text evidence="6">Belongs to the exbB/tolQ family.</text>
</comment>
<dbReference type="PANTHER" id="PTHR30625">
    <property type="entry name" value="PROTEIN TOLQ"/>
    <property type="match status" value="1"/>
</dbReference>
<keyword evidence="5 7" id="KW-0472">Membrane</keyword>
<keyword evidence="6" id="KW-0813">Transport</keyword>
<feature type="domain" description="MotA/TolQ/ExbB proton channel" evidence="8">
    <location>
        <begin position="63"/>
        <end position="156"/>
    </location>
</feature>
<keyword evidence="2" id="KW-1003">Cell membrane</keyword>
<evidence type="ECO:0000313" key="9">
    <source>
        <dbReference type="EMBL" id="UWZ81472.1"/>
    </source>
</evidence>
<reference evidence="9" key="1">
    <citation type="journal article" date="2022" name="Environ. Microbiol.">
        <title>Geoalkalibacter halelectricus SAP #1 sp. nov. possessing extracellular electron transfer and mineral#reducing capabilities from a haloalkaline environment.</title>
        <authorList>
            <person name="Yadav S."/>
            <person name="Singh R."/>
            <person name="Sundharam S.S."/>
            <person name="Chaudhary S."/>
            <person name="Krishnamurthi S."/>
            <person name="Patil S.A."/>
        </authorList>
    </citation>
    <scope>NUCLEOTIDE SEQUENCE</scope>
    <source>
        <strain evidence="9">SAP-1</strain>
    </source>
</reference>
<dbReference type="Pfam" id="PF01618">
    <property type="entry name" value="MotA_ExbB"/>
    <property type="match status" value="1"/>
</dbReference>
<proteinExistence type="inferred from homology"/>
<keyword evidence="3 7" id="KW-0812">Transmembrane</keyword>
<feature type="transmembrane region" description="Helical" evidence="7">
    <location>
        <begin position="131"/>
        <end position="151"/>
    </location>
</feature>
<evidence type="ECO:0000256" key="5">
    <source>
        <dbReference type="ARBA" id="ARBA00023136"/>
    </source>
</evidence>
<dbReference type="RefSeq" id="WP_260749847.1">
    <property type="nucleotide sequence ID" value="NZ_CP092109.1"/>
</dbReference>
<evidence type="ECO:0000313" key="10">
    <source>
        <dbReference type="Proteomes" id="UP001060414"/>
    </source>
</evidence>
<feature type="transmembrane region" description="Helical" evidence="7">
    <location>
        <begin position="12"/>
        <end position="34"/>
    </location>
</feature>
<dbReference type="Proteomes" id="UP001060414">
    <property type="component" value="Chromosome"/>
</dbReference>
<protein>
    <submittedName>
        <fullName evidence="9">MotA/TolQ/ExbB proton channel family protein</fullName>
    </submittedName>
</protein>
<evidence type="ECO:0000256" key="1">
    <source>
        <dbReference type="ARBA" id="ARBA00004651"/>
    </source>
</evidence>
<sequence length="185" mass="20632">MFEQAYAVRHFFAAGGPVMWAILLVAIALWTLILERYWYHWFVYPREFARLKARWEDSSNDALWQARKIQAQEVSQLRRQLVGSVFLIRTFITLCPLLGLLGTVTGMIQVFDVLGFHGTGNPRAMASGVSMATIPTMSGLVVALSGLYFSIDLQRRGSAKARVAADVLSQILVKAGKHETQTASQ</sequence>
<name>A0ABY5ZU35_9BACT</name>
<keyword evidence="4 7" id="KW-1133">Transmembrane helix</keyword>
<evidence type="ECO:0000256" key="7">
    <source>
        <dbReference type="SAM" id="Phobius"/>
    </source>
</evidence>
<evidence type="ECO:0000256" key="3">
    <source>
        <dbReference type="ARBA" id="ARBA00022692"/>
    </source>
</evidence>
<dbReference type="PANTHER" id="PTHR30625:SF18">
    <property type="entry name" value="TONB2 ENERGY TRANSDUCTION SYSTEM INNER MEMBRANE COMPONENT EXBB"/>
    <property type="match status" value="1"/>
</dbReference>
<evidence type="ECO:0000256" key="6">
    <source>
        <dbReference type="RuleBase" id="RU004057"/>
    </source>
</evidence>
<feature type="transmembrane region" description="Helical" evidence="7">
    <location>
        <begin position="86"/>
        <end position="111"/>
    </location>
</feature>
<keyword evidence="6" id="KW-0653">Protein transport</keyword>
<dbReference type="InterPro" id="IPR050790">
    <property type="entry name" value="ExbB/TolQ_transport"/>
</dbReference>
<dbReference type="EMBL" id="CP092109">
    <property type="protein sequence ID" value="UWZ81472.1"/>
    <property type="molecule type" value="Genomic_DNA"/>
</dbReference>
<evidence type="ECO:0000256" key="2">
    <source>
        <dbReference type="ARBA" id="ARBA00022475"/>
    </source>
</evidence>
<comment type="subcellular location">
    <subcellularLocation>
        <location evidence="1">Cell membrane</location>
        <topology evidence="1">Multi-pass membrane protein</topology>
    </subcellularLocation>
    <subcellularLocation>
        <location evidence="6">Membrane</location>
        <topology evidence="6">Multi-pass membrane protein</topology>
    </subcellularLocation>
</comment>
<accession>A0ABY5ZU35</accession>
<evidence type="ECO:0000259" key="8">
    <source>
        <dbReference type="Pfam" id="PF01618"/>
    </source>
</evidence>
<evidence type="ECO:0000256" key="4">
    <source>
        <dbReference type="ARBA" id="ARBA00022989"/>
    </source>
</evidence>
<keyword evidence="10" id="KW-1185">Reference proteome</keyword>
<organism evidence="9 10">
    <name type="scientific">Geoalkalibacter halelectricus</name>
    <dbReference type="NCBI Taxonomy" id="2847045"/>
    <lineage>
        <taxon>Bacteria</taxon>
        <taxon>Pseudomonadati</taxon>
        <taxon>Thermodesulfobacteriota</taxon>
        <taxon>Desulfuromonadia</taxon>
        <taxon>Desulfuromonadales</taxon>
        <taxon>Geoalkalibacteraceae</taxon>
        <taxon>Geoalkalibacter</taxon>
    </lineage>
</organism>
<gene>
    <name evidence="9" type="ORF">L9S41_08770</name>
</gene>